<name>A0A367ELT7_9ACTN</name>
<feature type="domain" description="DUF397" evidence="1">
    <location>
        <begin position="11"/>
        <end position="67"/>
    </location>
</feature>
<sequence>MSSSTPSADTVWFKSSFSGGEGGNCVEWAPGLIADAGAVPVRDSKDTARRPLAFSPAAWTAFVGGLKA</sequence>
<dbReference type="Proteomes" id="UP000252914">
    <property type="component" value="Unassembled WGS sequence"/>
</dbReference>
<dbReference type="EMBL" id="QOIN01000050">
    <property type="protein sequence ID" value="RCG18575.1"/>
    <property type="molecule type" value="Genomic_DNA"/>
</dbReference>
<comment type="caution">
    <text evidence="2">The sequence shown here is derived from an EMBL/GenBank/DDBJ whole genome shotgun (WGS) entry which is preliminary data.</text>
</comment>
<evidence type="ECO:0000313" key="3">
    <source>
        <dbReference type="Proteomes" id="UP000252914"/>
    </source>
</evidence>
<organism evidence="2 3">
    <name type="scientific">Streptomyces diacarni</name>
    <dbReference type="NCBI Taxonomy" id="2800381"/>
    <lineage>
        <taxon>Bacteria</taxon>
        <taxon>Bacillati</taxon>
        <taxon>Actinomycetota</taxon>
        <taxon>Actinomycetes</taxon>
        <taxon>Kitasatosporales</taxon>
        <taxon>Streptomycetaceae</taxon>
        <taxon>Streptomyces</taxon>
    </lineage>
</organism>
<reference evidence="2 3" key="1">
    <citation type="submission" date="2018-06" db="EMBL/GenBank/DDBJ databases">
        <title>Streptomyces reniochalinae sp. nov. and Streptomyces diacarnus sp. nov. from marine sponges.</title>
        <authorList>
            <person name="Li L."/>
        </authorList>
    </citation>
    <scope>NUCLEOTIDE SEQUENCE [LARGE SCALE GENOMIC DNA]</scope>
    <source>
        <strain evidence="2 3">LHW51701</strain>
    </source>
</reference>
<accession>A0A367ELT7</accession>
<proteinExistence type="predicted"/>
<keyword evidence="3" id="KW-1185">Reference proteome</keyword>
<dbReference type="InterPro" id="IPR007278">
    <property type="entry name" value="DUF397"/>
</dbReference>
<protein>
    <submittedName>
        <fullName evidence="2">DUF397 domain-containing protein</fullName>
    </submittedName>
</protein>
<evidence type="ECO:0000259" key="1">
    <source>
        <dbReference type="Pfam" id="PF04149"/>
    </source>
</evidence>
<dbReference type="Pfam" id="PF04149">
    <property type="entry name" value="DUF397"/>
    <property type="match status" value="1"/>
</dbReference>
<gene>
    <name evidence="2" type="ORF">DTL70_25775</name>
</gene>
<evidence type="ECO:0000313" key="2">
    <source>
        <dbReference type="EMBL" id="RCG18575.1"/>
    </source>
</evidence>
<dbReference type="AlphaFoldDB" id="A0A367ELT7"/>
<dbReference type="RefSeq" id="WP_114024406.1">
    <property type="nucleotide sequence ID" value="NZ_QOIN01000050.1"/>
</dbReference>